<reference evidence="1 2" key="2">
    <citation type="submission" date="2017-12" db="EMBL/GenBank/DDBJ databases">
        <title>Genome sequence of Rhizobium sullae HCNT1 isolated from Sulla coronaria nodules and featuring peculiar denitrification phenotypes.</title>
        <authorList>
            <person name="De Diego-Diaz B."/>
            <person name="Treu L."/>
            <person name="Campanaro S."/>
            <person name="Da Silva Duarte V."/>
            <person name="Basaglia M."/>
            <person name="Favaro L."/>
            <person name="Casella S."/>
            <person name="Squartini A."/>
        </authorList>
    </citation>
    <scope>NUCLEOTIDE SEQUENCE [LARGE SCALE GENOMIC DNA]</scope>
    <source>
        <strain evidence="1 2">HCNT1</strain>
    </source>
</reference>
<evidence type="ECO:0000313" key="2">
    <source>
        <dbReference type="Proteomes" id="UP000232164"/>
    </source>
</evidence>
<accession>A0A2N0DAN9</accession>
<protein>
    <submittedName>
        <fullName evidence="1">Uncharacterized protein</fullName>
    </submittedName>
</protein>
<gene>
    <name evidence="1" type="ORF">CWR43_14145</name>
</gene>
<comment type="caution">
    <text evidence="1">The sequence shown here is derived from an EMBL/GenBank/DDBJ whole genome shotgun (WGS) entry which is preliminary data.</text>
</comment>
<proteinExistence type="predicted"/>
<dbReference type="AlphaFoldDB" id="A0A2N0DAN9"/>
<dbReference type="Proteomes" id="UP000232164">
    <property type="component" value="Unassembled WGS sequence"/>
</dbReference>
<name>A0A2N0DAN9_RHISU</name>
<evidence type="ECO:0000313" key="1">
    <source>
        <dbReference type="EMBL" id="PKA43185.1"/>
    </source>
</evidence>
<sequence>MELRWPQEDDDRDDEDGDAKIAVLTEGEETEFDVISLRLESHLFSLGGRFALISDQDVREITTILLERRDRQMNVENNSALQRNR</sequence>
<dbReference type="EMBL" id="PIQN01000008">
    <property type="protein sequence ID" value="PKA43185.1"/>
    <property type="molecule type" value="Genomic_DNA"/>
</dbReference>
<reference evidence="1 2" key="1">
    <citation type="submission" date="2017-11" db="EMBL/GenBank/DDBJ databases">
        <authorList>
            <person name="Han C.G."/>
        </authorList>
    </citation>
    <scope>NUCLEOTIDE SEQUENCE [LARGE SCALE GENOMIC DNA]</scope>
    <source>
        <strain evidence="1 2">HCNT1</strain>
    </source>
</reference>
<organism evidence="1 2">
    <name type="scientific">Rhizobium sullae</name>
    <name type="common">Rhizobium hedysari</name>
    <dbReference type="NCBI Taxonomy" id="50338"/>
    <lineage>
        <taxon>Bacteria</taxon>
        <taxon>Pseudomonadati</taxon>
        <taxon>Pseudomonadota</taxon>
        <taxon>Alphaproteobacteria</taxon>
        <taxon>Hyphomicrobiales</taxon>
        <taxon>Rhizobiaceae</taxon>
        <taxon>Rhizobium/Agrobacterium group</taxon>
        <taxon>Rhizobium</taxon>
    </lineage>
</organism>